<accession>A0AA38X631</accession>
<name>A0AA38X631_9EURO</name>
<evidence type="ECO:0000313" key="2">
    <source>
        <dbReference type="EMBL" id="KAJ9607532.1"/>
    </source>
</evidence>
<evidence type="ECO:0000256" key="1">
    <source>
        <dbReference type="SAM" id="MobiDB-lite"/>
    </source>
</evidence>
<dbReference type="AlphaFoldDB" id="A0AA38X631"/>
<reference evidence="2" key="1">
    <citation type="submission" date="2022-10" db="EMBL/GenBank/DDBJ databases">
        <title>Culturing micro-colonial fungi from biological soil crusts in the Mojave desert and describing Neophaeococcomyces mojavensis, and introducing the new genera and species Taxawa tesnikishii.</title>
        <authorList>
            <person name="Kurbessoian T."/>
            <person name="Stajich J.E."/>
        </authorList>
    </citation>
    <scope>NUCLEOTIDE SEQUENCE</scope>
    <source>
        <strain evidence="2">TK_41</strain>
    </source>
</reference>
<dbReference type="EMBL" id="JAPDRK010000011">
    <property type="protein sequence ID" value="KAJ9607532.1"/>
    <property type="molecule type" value="Genomic_DNA"/>
</dbReference>
<protein>
    <submittedName>
        <fullName evidence="2">Uncharacterized protein</fullName>
    </submittedName>
</protein>
<comment type="caution">
    <text evidence="2">The sequence shown here is derived from an EMBL/GenBank/DDBJ whole genome shotgun (WGS) entry which is preliminary data.</text>
</comment>
<sequence>MSVAQEVSCILRDLDGEIASIRRYGLTINILRIENGHVYYKTTQNNHGGLLNLGNLGKMSDRYPSSRDRPNDLPSSSHSTKPPITSENDPSPSTPPPQGVTPPKGFIQRDQEWFSPGRVLEIHCPTEPHIHRKQFVLLDTKNVAGPALYVRHYTDEQCEHIKGSFHRNHVLLVSYVEKEARPQPNRRDRRKIVYMDDSDEEETVPNNTWIELEHVYT</sequence>
<feature type="compositionally biased region" description="Polar residues" evidence="1">
    <location>
        <begin position="73"/>
        <end position="83"/>
    </location>
</feature>
<feature type="region of interest" description="Disordered" evidence="1">
    <location>
        <begin position="59"/>
        <end position="107"/>
    </location>
</feature>
<keyword evidence="3" id="KW-1185">Reference proteome</keyword>
<organism evidence="2 3">
    <name type="scientific">Cladophialophora chaetospira</name>
    <dbReference type="NCBI Taxonomy" id="386627"/>
    <lineage>
        <taxon>Eukaryota</taxon>
        <taxon>Fungi</taxon>
        <taxon>Dikarya</taxon>
        <taxon>Ascomycota</taxon>
        <taxon>Pezizomycotina</taxon>
        <taxon>Eurotiomycetes</taxon>
        <taxon>Chaetothyriomycetidae</taxon>
        <taxon>Chaetothyriales</taxon>
        <taxon>Herpotrichiellaceae</taxon>
        <taxon>Cladophialophora</taxon>
    </lineage>
</organism>
<feature type="compositionally biased region" description="Basic and acidic residues" evidence="1">
    <location>
        <begin position="59"/>
        <end position="71"/>
    </location>
</feature>
<proteinExistence type="predicted"/>
<dbReference type="Proteomes" id="UP001172673">
    <property type="component" value="Unassembled WGS sequence"/>
</dbReference>
<gene>
    <name evidence="2" type="ORF">H2200_007610</name>
</gene>
<evidence type="ECO:0000313" key="3">
    <source>
        <dbReference type="Proteomes" id="UP001172673"/>
    </source>
</evidence>